<evidence type="ECO:0000256" key="6">
    <source>
        <dbReference type="ARBA" id="ARBA00022723"/>
    </source>
</evidence>
<dbReference type="Pfam" id="PF00211">
    <property type="entry name" value="Guanylate_cyc"/>
    <property type="match status" value="1"/>
</dbReference>
<feature type="transmembrane region" description="Helical" evidence="18">
    <location>
        <begin position="188"/>
        <end position="205"/>
    </location>
</feature>
<sequence length="432" mass="49170">MITHINAARNQLEALLASEIAAWKSDASFDQAYQKQRQQFIVNRLQLQAKIMLAVGVTLMMFFFWVNPDLESKIQSLKIGLLTELFIVICWVILCKTAFGRRYCDLILLCLSWAVTCSIQIDTAILFKHFEPFFNIWYLMFLTQATIVPVKWRLHLISHLGTVVCYGCIFLISRPHLQQPLPFYVENALYLFWTIIICGFSVYLYEKLRKKEFRATQELKIAQQQSERLLLNILPEMIVAQLKEEPTTIADIFQEVSVLFADIVGFTELSTRISPPKLVELLNEIFCLFDELAERHGVEKIKTIGDAYMAVAGLPNHRGDHAIAIANMALDMQKAVAEFNAVNNQSFRIRIGISTGPVVAGVIGLKKFAYDLWGDTVNTASRMESHGIAGNIQVCQASYELLKDKYILEKRGLIQVKGKGEMMTYLLQGIKI</sequence>
<dbReference type="SUPFAM" id="SSF55073">
    <property type="entry name" value="Nucleotide cyclase"/>
    <property type="match status" value="1"/>
</dbReference>
<evidence type="ECO:0000256" key="17">
    <source>
        <dbReference type="RuleBase" id="RU000405"/>
    </source>
</evidence>
<dbReference type="PROSITE" id="PS50125">
    <property type="entry name" value="GUANYLATE_CYCLASE_2"/>
    <property type="match status" value="1"/>
</dbReference>
<keyword evidence="21" id="KW-1185">Reference proteome</keyword>
<evidence type="ECO:0000256" key="8">
    <source>
        <dbReference type="ARBA" id="ARBA00022840"/>
    </source>
</evidence>
<dbReference type="GO" id="GO:0006171">
    <property type="term" value="P:cAMP biosynthetic process"/>
    <property type="evidence" value="ECO:0007669"/>
    <property type="project" value="UniProtKB-KW"/>
</dbReference>
<keyword evidence="10 18" id="KW-1133">Transmembrane helix</keyword>
<organism evidence="20 21">
    <name type="scientific">Richelia sinica FACHB-800</name>
    <dbReference type="NCBI Taxonomy" id="1357546"/>
    <lineage>
        <taxon>Bacteria</taxon>
        <taxon>Bacillati</taxon>
        <taxon>Cyanobacteriota</taxon>
        <taxon>Cyanophyceae</taxon>
        <taxon>Nostocales</taxon>
        <taxon>Nostocaceae</taxon>
        <taxon>Richelia</taxon>
    </lineage>
</organism>
<comment type="subcellular location">
    <subcellularLocation>
        <location evidence="2">Membrane</location>
    </subcellularLocation>
</comment>
<evidence type="ECO:0000256" key="5">
    <source>
        <dbReference type="ARBA" id="ARBA00022692"/>
    </source>
</evidence>
<evidence type="ECO:0000256" key="12">
    <source>
        <dbReference type="ARBA" id="ARBA00023136"/>
    </source>
</evidence>
<dbReference type="KEGG" id="rsin:B6N60_00712"/>
<comment type="catalytic activity">
    <reaction evidence="1">
        <text>ATP = 3',5'-cyclic AMP + diphosphate</text>
        <dbReference type="Rhea" id="RHEA:15389"/>
        <dbReference type="ChEBI" id="CHEBI:30616"/>
        <dbReference type="ChEBI" id="CHEBI:33019"/>
        <dbReference type="ChEBI" id="CHEBI:58165"/>
        <dbReference type="EC" id="4.6.1.1"/>
    </reaction>
</comment>
<dbReference type="PANTHER" id="PTHR11920:SF335">
    <property type="entry name" value="GUANYLATE CYCLASE"/>
    <property type="match status" value="1"/>
</dbReference>
<dbReference type="InterPro" id="IPR050401">
    <property type="entry name" value="Cyclic_nucleotide_synthase"/>
</dbReference>
<evidence type="ECO:0000256" key="18">
    <source>
        <dbReference type="SAM" id="Phobius"/>
    </source>
</evidence>
<dbReference type="InterPro" id="IPR018297">
    <property type="entry name" value="A/G_cyclase_CS"/>
</dbReference>
<evidence type="ECO:0000256" key="7">
    <source>
        <dbReference type="ARBA" id="ARBA00022741"/>
    </source>
</evidence>
<evidence type="ECO:0000313" key="21">
    <source>
        <dbReference type="Proteomes" id="UP000683511"/>
    </source>
</evidence>
<dbReference type="GO" id="GO:0005886">
    <property type="term" value="C:plasma membrane"/>
    <property type="evidence" value="ECO:0007669"/>
    <property type="project" value="UniProtKB-ARBA"/>
</dbReference>
<dbReference type="GO" id="GO:0004016">
    <property type="term" value="F:adenylate cyclase activity"/>
    <property type="evidence" value="ECO:0007669"/>
    <property type="project" value="UniProtKB-EC"/>
</dbReference>
<evidence type="ECO:0000256" key="2">
    <source>
        <dbReference type="ARBA" id="ARBA00004370"/>
    </source>
</evidence>
<dbReference type="PANTHER" id="PTHR11920">
    <property type="entry name" value="GUANYLYL CYCLASE"/>
    <property type="match status" value="1"/>
</dbReference>
<evidence type="ECO:0000256" key="16">
    <source>
        <dbReference type="ARBA" id="ARBA00064436"/>
    </source>
</evidence>
<keyword evidence="12 18" id="KW-0472">Membrane</keyword>
<name>A0A975Y3F2_9NOST</name>
<dbReference type="EMBL" id="CP021056">
    <property type="protein sequence ID" value="QXE22032.1"/>
    <property type="molecule type" value="Genomic_DNA"/>
</dbReference>
<feature type="transmembrane region" description="Helical" evidence="18">
    <location>
        <begin position="47"/>
        <end position="65"/>
    </location>
</feature>
<dbReference type="InterPro" id="IPR029787">
    <property type="entry name" value="Nucleotide_cyclase"/>
</dbReference>
<evidence type="ECO:0000256" key="13">
    <source>
        <dbReference type="ARBA" id="ARBA00023239"/>
    </source>
</evidence>
<comment type="similarity">
    <text evidence="17">Belongs to the adenylyl cyclase class-4/guanylyl cyclase family.</text>
</comment>
<keyword evidence="11" id="KW-0115">cAMP biosynthesis</keyword>
<dbReference type="AlphaFoldDB" id="A0A975Y3F2"/>
<dbReference type="InterPro" id="IPR001054">
    <property type="entry name" value="A/G_cyclase"/>
</dbReference>
<dbReference type="GO" id="GO:0035556">
    <property type="term" value="P:intracellular signal transduction"/>
    <property type="evidence" value="ECO:0007669"/>
    <property type="project" value="InterPro"/>
</dbReference>
<evidence type="ECO:0000256" key="15">
    <source>
        <dbReference type="ARBA" id="ARBA00032637"/>
    </source>
</evidence>
<evidence type="ECO:0000256" key="14">
    <source>
        <dbReference type="ARBA" id="ARBA00032597"/>
    </source>
</evidence>
<evidence type="ECO:0000256" key="11">
    <source>
        <dbReference type="ARBA" id="ARBA00022998"/>
    </source>
</evidence>
<dbReference type="RefSeq" id="WP_190601180.1">
    <property type="nucleotide sequence ID" value="NZ_CP021056.1"/>
</dbReference>
<evidence type="ECO:0000256" key="4">
    <source>
        <dbReference type="ARBA" id="ARBA00021420"/>
    </source>
</evidence>
<evidence type="ECO:0000313" key="20">
    <source>
        <dbReference type="EMBL" id="QXE22032.1"/>
    </source>
</evidence>
<evidence type="ECO:0000256" key="1">
    <source>
        <dbReference type="ARBA" id="ARBA00001593"/>
    </source>
</evidence>
<comment type="subunit">
    <text evidence="16">Homodimer. Can also exist as monomer.</text>
</comment>
<evidence type="ECO:0000256" key="3">
    <source>
        <dbReference type="ARBA" id="ARBA00012201"/>
    </source>
</evidence>
<keyword evidence="5 18" id="KW-0812">Transmembrane</keyword>
<dbReference type="FunFam" id="3.30.70.1230:FF:000033">
    <property type="entry name" value="Adenylate cyclase"/>
    <property type="match status" value="1"/>
</dbReference>
<dbReference type="Gene3D" id="3.30.70.1230">
    <property type="entry name" value="Nucleotide cyclase"/>
    <property type="match status" value="1"/>
</dbReference>
<feature type="transmembrane region" description="Helical" evidence="18">
    <location>
        <begin position="157"/>
        <end position="176"/>
    </location>
</feature>
<keyword evidence="7" id="KW-0547">Nucleotide-binding</keyword>
<dbReference type="EC" id="4.6.1.1" evidence="3"/>
<feature type="domain" description="Guanylate cyclase" evidence="19">
    <location>
        <begin position="257"/>
        <end position="384"/>
    </location>
</feature>
<evidence type="ECO:0000259" key="19">
    <source>
        <dbReference type="PROSITE" id="PS50125"/>
    </source>
</evidence>
<reference evidence="20" key="1">
    <citation type="submission" date="2017-04" db="EMBL/GenBank/DDBJ databases">
        <title>Genome deletions in a multicellular cyanobacterial endosymbiont for morphological adaptation in marine diatoms.</title>
        <authorList>
            <person name="Wang Y."/>
            <person name="Gao H."/>
            <person name="Li R."/>
            <person name="Xu X."/>
        </authorList>
    </citation>
    <scope>NUCLEOTIDE SEQUENCE</scope>
    <source>
        <strain evidence="20">FACHB 800</strain>
    </source>
</reference>
<dbReference type="GO" id="GO:0005524">
    <property type="term" value="F:ATP binding"/>
    <property type="evidence" value="ECO:0007669"/>
    <property type="project" value="UniProtKB-KW"/>
</dbReference>
<dbReference type="SMART" id="SM00044">
    <property type="entry name" value="CYCc"/>
    <property type="match status" value="1"/>
</dbReference>
<dbReference type="Proteomes" id="UP000683511">
    <property type="component" value="Chromosome"/>
</dbReference>
<dbReference type="CDD" id="cd07302">
    <property type="entry name" value="CHD"/>
    <property type="match status" value="1"/>
</dbReference>
<evidence type="ECO:0000256" key="10">
    <source>
        <dbReference type="ARBA" id="ARBA00022989"/>
    </source>
</evidence>
<keyword evidence="6" id="KW-0479">Metal-binding</keyword>
<protein>
    <recommendedName>
        <fullName evidence="4">Adenylate cyclase</fullName>
        <ecNumber evidence="3">4.6.1.1</ecNumber>
    </recommendedName>
    <alternativeName>
        <fullName evidence="14">ATP pyrophosphate-lyase</fullName>
    </alternativeName>
    <alternativeName>
        <fullName evidence="15">Adenylyl cyclase</fullName>
    </alternativeName>
</protein>
<dbReference type="GO" id="GO:0046872">
    <property type="term" value="F:metal ion binding"/>
    <property type="evidence" value="ECO:0007669"/>
    <property type="project" value="UniProtKB-KW"/>
</dbReference>
<keyword evidence="13 17" id="KW-0456">Lyase</keyword>
<keyword evidence="8" id="KW-0067">ATP-binding</keyword>
<dbReference type="PROSITE" id="PS00452">
    <property type="entry name" value="GUANYLATE_CYCLASE_1"/>
    <property type="match status" value="1"/>
</dbReference>
<evidence type="ECO:0000256" key="9">
    <source>
        <dbReference type="ARBA" id="ARBA00022842"/>
    </source>
</evidence>
<keyword evidence="9" id="KW-0460">Magnesium</keyword>
<proteinExistence type="inferred from homology"/>
<gene>
    <name evidence="20" type="ORF">B6N60_00712</name>
</gene>
<feature type="transmembrane region" description="Helical" evidence="18">
    <location>
        <begin position="77"/>
        <end position="94"/>
    </location>
</feature>
<accession>A0A975Y3F2</accession>